<name>A0ABU5QA09_9BACT</name>
<evidence type="ECO:0000313" key="2">
    <source>
        <dbReference type="Proteomes" id="UP001302949"/>
    </source>
</evidence>
<comment type="caution">
    <text evidence="1">The sequence shown here is derived from an EMBL/GenBank/DDBJ whole genome shotgun (WGS) entry which is preliminary data.</text>
</comment>
<organism evidence="1 2">
    <name type="scientific">Arcicella rigui</name>
    <dbReference type="NCBI Taxonomy" id="797020"/>
    <lineage>
        <taxon>Bacteria</taxon>
        <taxon>Pseudomonadati</taxon>
        <taxon>Bacteroidota</taxon>
        <taxon>Cytophagia</taxon>
        <taxon>Cytophagales</taxon>
        <taxon>Flectobacillaceae</taxon>
        <taxon>Arcicella</taxon>
    </lineage>
</organism>
<keyword evidence="2" id="KW-1185">Reference proteome</keyword>
<protein>
    <submittedName>
        <fullName evidence="1">Uncharacterized protein</fullName>
    </submittedName>
</protein>
<dbReference type="Proteomes" id="UP001302949">
    <property type="component" value="Unassembled WGS sequence"/>
</dbReference>
<accession>A0ABU5QA09</accession>
<reference evidence="1 2" key="1">
    <citation type="submission" date="2023-12" db="EMBL/GenBank/DDBJ databases">
        <title>Novel species of the genus Arcicella isolated from rivers.</title>
        <authorList>
            <person name="Lu H."/>
        </authorList>
    </citation>
    <scope>NUCLEOTIDE SEQUENCE [LARGE SCALE GENOMIC DNA]</scope>
    <source>
        <strain evidence="1 2">KCTC 23307</strain>
    </source>
</reference>
<evidence type="ECO:0000313" key="1">
    <source>
        <dbReference type="EMBL" id="MEA5139671.1"/>
    </source>
</evidence>
<dbReference type="EMBL" id="JAYFUM010000011">
    <property type="protein sequence ID" value="MEA5139671.1"/>
    <property type="molecule type" value="Genomic_DNA"/>
</dbReference>
<sequence length="77" mass="9020">MNVTFEVNSQAELDKLFLLFKSLKFENVKVISSETKTNTLITKGDKSLNPRDLFGIWESEPRSLSEIRSQAWKRNWE</sequence>
<proteinExistence type="predicted"/>
<gene>
    <name evidence="1" type="ORF">VB248_11010</name>
</gene>
<dbReference type="RefSeq" id="WP_323296830.1">
    <property type="nucleotide sequence ID" value="NZ_JAYFUM010000011.1"/>
</dbReference>